<dbReference type="OrthoDB" id="9778037at2"/>
<gene>
    <name evidence="2" type="ordered locus">Ppro_2425</name>
</gene>
<dbReference type="Proteomes" id="UP000006732">
    <property type="component" value="Chromosome"/>
</dbReference>
<evidence type="ECO:0000313" key="2">
    <source>
        <dbReference type="EMBL" id="ABL00031.1"/>
    </source>
</evidence>
<dbReference type="HOGENOM" id="CLU_054568_1_0_7"/>
<dbReference type="PANTHER" id="PTHR34351">
    <property type="entry name" value="SLR1927 PROTEIN-RELATED"/>
    <property type="match status" value="1"/>
</dbReference>
<sequence length="276" mass="30136">MTLLLGFSAVNTGNNLLFLVVSGLLAFMCVTGMAGMLNLKGLTPRLVAPEEIFAGSPAGFRLVLHNAKIRIPSFLIRLECQGCRPVGIPLVPAGESVSTTMGFTFPSRGEARVTSITISSPFPVNFFTRYWTFSLDSSFVVFPRLLPGSAAGDGGEARRQGGGVQLSRGLDGELERISGYSGREPLRMIHWKLSARGDELLVKEFGRQAMHPLIIDLEQQPGRTLEERLSTAAWLVKHWVMQRPVGLKLAGRGIVAGTGHRHGMRLLTELALYDRH</sequence>
<protein>
    <submittedName>
        <fullName evidence="2">Uncharacterized protein</fullName>
    </submittedName>
</protein>
<dbReference type="eggNOG" id="COG1721">
    <property type="taxonomic scope" value="Bacteria"/>
</dbReference>
<evidence type="ECO:0000256" key="1">
    <source>
        <dbReference type="SAM" id="Phobius"/>
    </source>
</evidence>
<dbReference type="KEGG" id="ppd:Ppro_2425"/>
<proteinExistence type="predicted"/>
<dbReference type="EMBL" id="CP000482">
    <property type="protein sequence ID" value="ABL00031.1"/>
    <property type="molecule type" value="Genomic_DNA"/>
</dbReference>
<feature type="transmembrane region" description="Helical" evidence="1">
    <location>
        <begin position="16"/>
        <end position="37"/>
    </location>
</feature>
<dbReference type="RefSeq" id="WP_011736286.1">
    <property type="nucleotide sequence ID" value="NC_008609.1"/>
</dbReference>
<dbReference type="PANTHER" id="PTHR34351:SF1">
    <property type="entry name" value="SLR1927 PROTEIN"/>
    <property type="match status" value="1"/>
</dbReference>
<dbReference type="STRING" id="338966.Ppro_2425"/>
<evidence type="ECO:0000313" key="3">
    <source>
        <dbReference type="Proteomes" id="UP000006732"/>
    </source>
</evidence>
<keyword evidence="1" id="KW-0472">Membrane</keyword>
<reference evidence="2 3" key="1">
    <citation type="submission" date="2006-10" db="EMBL/GenBank/DDBJ databases">
        <title>Complete sequence of chromosome of Pelobacter propionicus DSM 2379.</title>
        <authorList>
            <consortium name="US DOE Joint Genome Institute"/>
            <person name="Copeland A."/>
            <person name="Lucas S."/>
            <person name="Lapidus A."/>
            <person name="Barry K."/>
            <person name="Detter J.C."/>
            <person name="Glavina del Rio T."/>
            <person name="Hammon N."/>
            <person name="Israni S."/>
            <person name="Dalin E."/>
            <person name="Tice H."/>
            <person name="Pitluck S."/>
            <person name="Saunders E."/>
            <person name="Brettin T."/>
            <person name="Bruce D."/>
            <person name="Han C."/>
            <person name="Tapia R."/>
            <person name="Schmutz J."/>
            <person name="Larimer F."/>
            <person name="Land M."/>
            <person name="Hauser L."/>
            <person name="Kyrpides N."/>
            <person name="Kim E."/>
            <person name="Lovley D."/>
            <person name="Richardson P."/>
        </authorList>
    </citation>
    <scope>NUCLEOTIDE SEQUENCE [LARGE SCALE GENOMIC DNA]</scope>
    <source>
        <strain evidence="3">DSM 2379 / NBRC 103807 / OttBd1</strain>
    </source>
</reference>
<dbReference type="AlphaFoldDB" id="A1ARR0"/>
<keyword evidence="1" id="KW-0812">Transmembrane</keyword>
<keyword evidence="3" id="KW-1185">Reference proteome</keyword>
<name>A1ARR0_PELPD</name>
<accession>A1ARR0</accession>
<organism evidence="2 3">
    <name type="scientific">Pelobacter propionicus (strain DSM 2379 / NBRC 103807 / OttBd1)</name>
    <dbReference type="NCBI Taxonomy" id="338966"/>
    <lineage>
        <taxon>Bacteria</taxon>
        <taxon>Pseudomonadati</taxon>
        <taxon>Thermodesulfobacteriota</taxon>
        <taxon>Desulfuromonadia</taxon>
        <taxon>Desulfuromonadales</taxon>
        <taxon>Desulfuromonadaceae</taxon>
        <taxon>Pelobacter</taxon>
    </lineage>
</organism>
<keyword evidence="1" id="KW-1133">Transmembrane helix</keyword>